<organism evidence="1 2">
    <name type="scientific">Frankliniella fusca</name>
    <dbReference type="NCBI Taxonomy" id="407009"/>
    <lineage>
        <taxon>Eukaryota</taxon>
        <taxon>Metazoa</taxon>
        <taxon>Ecdysozoa</taxon>
        <taxon>Arthropoda</taxon>
        <taxon>Hexapoda</taxon>
        <taxon>Insecta</taxon>
        <taxon>Pterygota</taxon>
        <taxon>Neoptera</taxon>
        <taxon>Paraneoptera</taxon>
        <taxon>Thysanoptera</taxon>
        <taxon>Terebrantia</taxon>
        <taxon>Thripoidea</taxon>
        <taxon>Thripidae</taxon>
        <taxon>Frankliniella</taxon>
    </lineage>
</organism>
<feature type="non-terminal residue" evidence="1">
    <location>
        <position position="87"/>
    </location>
</feature>
<sequence length="87" mass="10575">MSRETSAKMKMFRRAQAAYRHACSVRWTPTSTRFPNSLHDIFRGSFNFQLKPRELLKRRGSTPITKRYCRLLNRRNRRRGEDCERKR</sequence>
<evidence type="ECO:0000313" key="2">
    <source>
        <dbReference type="Proteomes" id="UP001219518"/>
    </source>
</evidence>
<dbReference type="Proteomes" id="UP001219518">
    <property type="component" value="Unassembled WGS sequence"/>
</dbReference>
<gene>
    <name evidence="1" type="ORF">KUF71_013290</name>
</gene>
<accession>A0AAE1HPE4</accession>
<keyword evidence="2" id="KW-1185">Reference proteome</keyword>
<dbReference type="AlphaFoldDB" id="A0AAE1HPE4"/>
<comment type="caution">
    <text evidence="1">The sequence shown here is derived from an EMBL/GenBank/DDBJ whole genome shotgun (WGS) entry which is preliminary data.</text>
</comment>
<reference evidence="1" key="2">
    <citation type="journal article" date="2023" name="BMC Genomics">
        <title>Pest status, molecular evolution, and epigenetic factors derived from the genome assembly of Frankliniella fusca, a thysanopteran phytovirus vector.</title>
        <authorList>
            <person name="Catto M.A."/>
            <person name="Labadie P.E."/>
            <person name="Jacobson A.L."/>
            <person name="Kennedy G.G."/>
            <person name="Srinivasan R."/>
            <person name="Hunt B.G."/>
        </authorList>
    </citation>
    <scope>NUCLEOTIDE SEQUENCE</scope>
    <source>
        <strain evidence="1">PL_HMW_Pooled</strain>
    </source>
</reference>
<proteinExistence type="predicted"/>
<name>A0AAE1HPE4_9NEOP</name>
<reference evidence="1" key="1">
    <citation type="submission" date="2021-07" db="EMBL/GenBank/DDBJ databases">
        <authorList>
            <person name="Catto M.A."/>
            <person name="Jacobson A."/>
            <person name="Kennedy G."/>
            <person name="Labadie P."/>
            <person name="Hunt B.G."/>
            <person name="Srinivasan R."/>
        </authorList>
    </citation>
    <scope>NUCLEOTIDE SEQUENCE</scope>
    <source>
        <strain evidence="1">PL_HMW_Pooled</strain>
        <tissue evidence="1">Head</tissue>
    </source>
</reference>
<dbReference type="EMBL" id="JAHWGI010001208">
    <property type="protein sequence ID" value="KAK3925017.1"/>
    <property type="molecule type" value="Genomic_DNA"/>
</dbReference>
<protein>
    <submittedName>
        <fullName evidence="1">Acyl-[acyl-carrier-protein]--UDP-N-acetylglucosamine O-acyltransferase</fullName>
    </submittedName>
</protein>
<evidence type="ECO:0000313" key="1">
    <source>
        <dbReference type="EMBL" id="KAK3925017.1"/>
    </source>
</evidence>